<dbReference type="STRING" id="36842.SAMN02194393_02751"/>
<evidence type="ECO:0000313" key="3">
    <source>
        <dbReference type="Proteomes" id="UP000190285"/>
    </source>
</evidence>
<feature type="domain" description="Metallo-beta-lactamase" evidence="1">
    <location>
        <begin position="20"/>
        <end position="189"/>
    </location>
</feature>
<accession>A0A1T5LC75</accession>
<dbReference type="Gene3D" id="3.60.15.10">
    <property type="entry name" value="Ribonuclease Z/Hydroxyacylglutathione hydrolase-like"/>
    <property type="match status" value="1"/>
</dbReference>
<dbReference type="EMBL" id="FUZT01000006">
    <property type="protein sequence ID" value="SKC73646.1"/>
    <property type="molecule type" value="Genomic_DNA"/>
</dbReference>
<dbReference type="CDD" id="cd07713">
    <property type="entry name" value="DHPS-like_MBL-fold"/>
    <property type="match status" value="1"/>
</dbReference>
<dbReference type="AlphaFoldDB" id="A0A1T5LC75"/>
<organism evidence="2 3">
    <name type="scientific">Maledivibacter halophilus</name>
    <dbReference type="NCBI Taxonomy" id="36842"/>
    <lineage>
        <taxon>Bacteria</taxon>
        <taxon>Bacillati</taxon>
        <taxon>Bacillota</taxon>
        <taxon>Clostridia</taxon>
        <taxon>Peptostreptococcales</taxon>
        <taxon>Caminicellaceae</taxon>
        <taxon>Maledivibacter</taxon>
    </lineage>
</organism>
<dbReference type="InterPro" id="IPR001279">
    <property type="entry name" value="Metallo-B-lactamas"/>
</dbReference>
<dbReference type="PANTHER" id="PTHR13754:SF13">
    <property type="entry name" value="METALLO-BETA-LACTAMASE SUPERFAMILY PROTEIN (AFU_ORTHOLOGUE AFUA_3G07630)"/>
    <property type="match status" value="1"/>
</dbReference>
<dbReference type="RefSeq" id="WP_079492324.1">
    <property type="nucleotide sequence ID" value="NZ_FUZT01000006.1"/>
</dbReference>
<proteinExistence type="predicted"/>
<keyword evidence="3" id="KW-1185">Reference proteome</keyword>
<evidence type="ECO:0000313" key="2">
    <source>
        <dbReference type="EMBL" id="SKC73646.1"/>
    </source>
</evidence>
<dbReference type="SUPFAM" id="SSF56281">
    <property type="entry name" value="Metallo-hydrolase/oxidoreductase"/>
    <property type="match status" value="1"/>
</dbReference>
<dbReference type="Pfam" id="PF00753">
    <property type="entry name" value="Lactamase_B"/>
    <property type="match status" value="1"/>
</dbReference>
<gene>
    <name evidence="2" type="ORF">SAMN02194393_02751</name>
</gene>
<evidence type="ECO:0000259" key="1">
    <source>
        <dbReference type="SMART" id="SM00849"/>
    </source>
</evidence>
<protein>
    <submittedName>
        <fullName evidence="2">7,8-dihydropterin-6-yl-methyl-4-(Beta-D-ribofuranosyl)aminobenzene 5'-phosphate synthase</fullName>
    </submittedName>
</protein>
<dbReference type="InterPro" id="IPR052926">
    <property type="entry name" value="Metallo-beta-lactamase_dom"/>
</dbReference>
<dbReference type="Proteomes" id="UP000190285">
    <property type="component" value="Unassembled WGS sequence"/>
</dbReference>
<dbReference type="OrthoDB" id="9803916at2"/>
<sequence length="274" mass="31029">MKLHILMDNYVTYRKLLAEHGLSFFIEANNKKIVFDTGQSNAFINNAKALGLNLSEVENIILSHGHYDHSGGLEDLTKLNKKARIYMHPCVLKKKFSLNKGILKDAGIPFEFKDIGLSEERIKFNTGPLNIYDNILISGEIEKNNDFETIPKNLIIKENGELKQDNMIDEQFLIVREKRGIIIVLGCSHPGVVNCIEYASTLIPEKKILAVIGGMHLKNASEERINKTIEYFKSKDIEKIIPLHCTGFEAISKFKRVFKDKCIIGSVGKLLEII</sequence>
<dbReference type="GO" id="GO:0016740">
    <property type="term" value="F:transferase activity"/>
    <property type="evidence" value="ECO:0007669"/>
    <property type="project" value="TreeGrafter"/>
</dbReference>
<dbReference type="PANTHER" id="PTHR13754">
    <property type="entry name" value="METALLO-BETA-LACTAMASE SUPERFAMILY PROTEIN"/>
    <property type="match status" value="1"/>
</dbReference>
<reference evidence="2 3" key="1">
    <citation type="submission" date="2017-02" db="EMBL/GenBank/DDBJ databases">
        <authorList>
            <person name="Peterson S.W."/>
        </authorList>
    </citation>
    <scope>NUCLEOTIDE SEQUENCE [LARGE SCALE GENOMIC DNA]</scope>
    <source>
        <strain evidence="2 3">M1</strain>
    </source>
</reference>
<dbReference type="InterPro" id="IPR041712">
    <property type="entry name" value="DHPS-like_MBL-fold"/>
</dbReference>
<dbReference type="InterPro" id="IPR036866">
    <property type="entry name" value="RibonucZ/Hydroxyglut_hydro"/>
</dbReference>
<dbReference type="SMART" id="SM00849">
    <property type="entry name" value="Lactamase_B"/>
    <property type="match status" value="1"/>
</dbReference>
<name>A0A1T5LC75_9FIRM</name>